<reference evidence="1" key="2">
    <citation type="submission" date="2012-05" db="EMBL/GenBank/DDBJ databases">
        <title>The Genome Annotation of Fusarium oxysporum Cotton.</title>
        <authorList>
            <consortium name="The Broad Institute Genomics Platform"/>
            <person name="Ma L.-J."/>
            <person name="Corby-Kistler H."/>
            <person name="Broz K."/>
            <person name="Gale L.R."/>
            <person name="Jonkers W."/>
            <person name="O'Donnell K."/>
            <person name="Ploetz R."/>
            <person name="Steinberg C."/>
            <person name="Schwartz D.C."/>
            <person name="VanEtten H."/>
            <person name="Zhou S."/>
            <person name="Young S.K."/>
            <person name="Zeng Q."/>
            <person name="Gargeya S."/>
            <person name="Fitzgerald M."/>
            <person name="Abouelleil A."/>
            <person name="Alvarado L."/>
            <person name="Chapman S.B."/>
            <person name="Gainer-Dewar J."/>
            <person name="Goldberg J."/>
            <person name="Griggs A."/>
            <person name="Gujja S."/>
            <person name="Hansen M."/>
            <person name="Howarth C."/>
            <person name="Imamovic A."/>
            <person name="Ireland A."/>
            <person name="Larimer J."/>
            <person name="McCowan C."/>
            <person name="Murphy C."/>
            <person name="Pearson M."/>
            <person name="Poon T.W."/>
            <person name="Priest M."/>
            <person name="Roberts A."/>
            <person name="Saif S."/>
            <person name="Shea T."/>
            <person name="Sykes S."/>
            <person name="Wortman J."/>
            <person name="Nusbaum C."/>
            <person name="Birren B."/>
        </authorList>
    </citation>
    <scope>NUCLEOTIDE SEQUENCE</scope>
    <source>
        <strain evidence="1">25433</strain>
    </source>
</reference>
<accession>X0LGW3</accession>
<dbReference type="AlphaFoldDB" id="X0LGW3"/>
<dbReference type="Proteomes" id="UP000030701">
    <property type="component" value="Unassembled WGS sequence"/>
</dbReference>
<evidence type="ECO:0000313" key="1">
    <source>
        <dbReference type="EMBL" id="EXM20377.1"/>
    </source>
</evidence>
<reference evidence="1" key="1">
    <citation type="submission" date="2011-11" db="EMBL/GenBank/DDBJ databases">
        <title>The Genome Sequence of Fusarium oxysporum Cotton.</title>
        <authorList>
            <consortium name="The Broad Institute Genome Sequencing Platform"/>
            <person name="Ma L.-J."/>
            <person name="Gale L.R."/>
            <person name="Schwartz D.C."/>
            <person name="Zhou S."/>
            <person name="Corby-Kistler H."/>
            <person name="Young S.K."/>
            <person name="Zeng Q."/>
            <person name="Gargeya S."/>
            <person name="Fitzgerald M."/>
            <person name="Haas B."/>
            <person name="Abouelleil A."/>
            <person name="Alvarado L."/>
            <person name="Arachchi H.M."/>
            <person name="Berlin A."/>
            <person name="Brown A."/>
            <person name="Chapman S.B."/>
            <person name="Chen Z."/>
            <person name="Dunbar C."/>
            <person name="Freedman E."/>
            <person name="Gearin G."/>
            <person name="Goldberg J."/>
            <person name="Griggs A."/>
            <person name="Gujja S."/>
            <person name="Heiman D."/>
            <person name="Howarth C."/>
            <person name="Larson L."/>
            <person name="Lui A."/>
            <person name="MacDonald P.J.P."/>
            <person name="Montmayeur A."/>
            <person name="Murphy C."/>
            <person name="Neiman D."/>
            <person name="Pearson M."/>
            <person name="Priest M."/>
            <person name="Roberts A."/>
            <person name="Saif S."/>
            <person name="Shea T."/>
            <person name="Shenoy N."/>
            <person name="Sisk P."/>
            <person name="Stolte C."/>
            <person name="Sykes S."/>
            <person name="Wortman J."/>
            <person name="Nusbaum C."/>
            <person name="Birren B."/>
        </authorList>
    </citation>
    <scope>NUCLEOTIDE SEQUENCE [LARGE SCALE GENOMIC DNA]</scope>
    <source>
        <strain evidence="1">25433</strain>
    </source>
</reference>
<gene>
    <name evidence="1" type="ORF">FOTG_11743</name>
</gene>
<dbReference type="EMBL" id="JH657954">
    <property type="protein sequence ID" value="EXM20377.1"/>
    <property type="molecule type" value="Genomic_DNA"/>
</dbReference>
<sequence length="58" mass="6792">MKDAEVVGTVEVDFTKHRNQLEVVQPGYKDRRQKGKKHLRVDWELVIKVVGRDLECKS</sequence>
<protein>
    <submittedName>
        <fullName evidence="1">Uncharacterized protein</fullName>
    </submittedName>
</protein>
<name>X0LGW3_FUSOX</name>
<organism evidence="1">
    <name type="scientific">Fusarium oxysporum f. sp. vasinfectum 25433</name>
    <dbReference type="NCBI Taxonomy" id="1089449"/>
    <lineage>
        <taxon>Eukaryota</taxon>
        <taxon>Fungi</taxon>
        <taxon>Dikarya</taxon>
        <taxon>Ascomycota</taxon>
        <taxon>Pezizomycotina</taxon>
        <taxon>Sordariomycetes</taxon>
        <taxon>Hypocreomycetidae</taxon>
        <taxon>Hypocreales</taxon>
        <taxon>Nectriaceae</taxon>
        <taxon>Fusarium</taxon>
        <taxon>Fusarium oxysporum species complex</taxon>
    </lineage>
</organism>
<proteinExistence type="predicted"/>
<dbReference type="HOGENOM" id="CLU_2979151_0_0_1"/>